<dbReference type="RefSeq" id="WP_110103239.1">
    <property type="nucleotide sequence ID" value="NZ_CABHMX010000003.1"/>
</dbReference>
<sequence>MKIIGKQPSREKCAESGWFAWDYLLDEPVEREFILKLRPLGGFTYLDMLKQPFFKIDSDYYMIKGIQGNDYFRIAVHGKHEDQLEELERTITDCMEK</sequence>
<name>A0A564VDB9_9FIRM</name>
<dbReference type="EMBL" id="CABHNW010000007">
    <property type="protein sequence ID" value="VUX30546.1"/>
    <property type="molecule type" value="Genomic_DNA"/>
</dbReference>
<protein>
    <submittedName>
        <fullName evidence="1">Uncharacterized protein</fullName>
    </submittedName>
</protein>
<dbReference type="AlphaFoldDB" id="A0A564VDB9"/>
<gene>
    <name evidence="1" type="ORF">RSSSTS7063_02132</name>
</gene>
<proteinExistence type="predicted"/>
<keyword evidence="2" id="KW-1185">Reference proteome</keyword>
<accession>A0A564VDB9</accession>
<organism evidence="1 2">
    <name type="scientific">Blautia luti</name>
    <dbReference type="NCBI Taxonomy" id="89014"/>
    <lineage>
        <taxon>Bacteria</taxon>
        <taxon>Bacillati</taxon>
        <taxon>Bacillota</taxon>
        <taxon>Clostridia</taxon>
        <taxon>Lachnospirales</taxon>
        <taxon>Lachnospiraceae</taxon>
        <taxon>Blautia</taxon>
    </lineage>
</organism>
<evidence type="ECO:0000313" key="1">
    <source>
        <dbReference type="EMBL" id="VUX30546.1"/>
    </source>
</evidence>
<reference evidence="1 2" key="1">
    <citation type="submission" date="2019-07" db="EMBL/GenBank/DDBJ databases">
        <authorList>
            <person name="Hibberd C M."/>
            <person name="Gehrig L. J."/>
            <person name="Chang H.-W."/>
            <person name="Venkatesh S."/>
        </authorList>
    </citation>
    <scope>NUCLEOTIDE SEQUENCE [LARGE SCALE GENOMIC DNA]</scope>
    <source>
        <strain evidence="1">Blautia_luti_SSTS_Bg7063</strain>
    </source>
</reference>
<dbReference type="Proteomes" id="UP000408482">
    <property type="component" value="Unassembled WGS sequence"/>
</dbReference>
<evidence type="ECO:0000313" key="2">
    <source>
        <dbReference type="Proteomes" id="UP000408482"/>
    </source>
</evidence>